<organism evidence="1 2">
    <name type="scientific">Porphyromonas crevioricanis</name>
    <dbReference type="NCBI Taxonomy" id="393921"/>
    <lineage>
        <taxon>Bacteria</taxon>
        <taxon>Pseudomonadati</taxon>
        <taxon>Bacteroidota</taxon>
        <taxon>Bacteroidia</taxon>
        <taxon>Bacteroidales</taxon>
        <taxon>Porphyromonadaceae</taxon>
        <taxon>Porphyromonas</taxon>
    </lineage>
</organism>
<gene>
    <name evidence="1" type="ORF">NCTC12858_01574</name>
</gene>
<dbReference type="Proteomes" id="UP000249300">
    <property type="component" value="Chromosome 1"/>
</dbReference>
<accession>A0A2X4PQA8</accession>
<evidence type="ECO:0000313" key="1">
    <source>
        <dbReference type="EMBL" id="SQH73708.1"/>
    </source>
</evidence>
<sequence length="30" mass="3530">MGLHNPERKELRLLYNTVLDVLLSVFRFGV</sequence>
<reference evidence="1 2" key="1">
    <citation type="submission" date="2018-06" db="EMBL/GenBank/DDBJ databases">
        <authorList>
            <consortium name="Pathogen Informatics"/>
            <person name="Doyle S."/>
        </authorList>
    </citation>
    <scope>NUCLEOTIDE SEQUENCE [LARGE SCALE GENOMIC DNA]</scope>
    <source>
        <strain evidence="1 2">NCTC12858</strain>
    </source>
</reference>
<evidence type="ECO:0000313" key="2">
    <source>
        <dbReference type="Proteomes" id="UP000249300"/>
    </source>
</evidence>
<proteinExistence type="predicted"/>
<dbReference type="AlphaFoldDB" id="A0A2X4PQA8"/>
<protein>
    <submittedName>
        <fullName evidence="1">Uncharacterized protein</fullName>
    </submittedName>
</protein>
<name>A0A2X4PQA8_9PORP</name>
<dbReference type="KEGG" id="pcre:NCTC12858_01574"/>
<keyword evidence="2" id="KW-1185">Reference proteome</keyword>
<dbReference type="EMBL" id="LS483447">
    <property type="protein sequence ID" value="SQH73708.1"/>
    <property type="molecule type" value="Genomic_DNA"/>
</dbReference>